<organism evidence="1">
    <name type="scientific">Tanacetum cinerariifolium</name>
    <name type="common">Dalmatian daisy</name>
    <name type="synonym">Chrysanthemum cinerariifolium</name>
    <dbReference type="NCBI Taxonomy" id="118510"/>
    <lineage>
        <taxon>Eukaryota</taxon>
        <taxon>Viridiplantae</taxon>
        <taxon>Streptophyta</taxon>
        <taxon>Embryophyta</taxon>
        <taxon>Tracheophyta</taxon>
        <taxon>Spermatophyta</taxon>
        <taxon>Magnoliopsida</taxon>
        <taxon>eudicotyledons</taxon>
        <taxon>Gunneridae</taxon>
        <taxon>Pentapetalae</taxon>
        <taxon>asterids</taxon>
        <taxon>campanulids</taxon>
        <taxon>Asterales</taxon>
        <taxon>Asteraceae</taxon>
        <taxon>Asteroideae</taxon>
        <taxon>Anthemideae</taxon>
        <taxon>Anthemidinae</taxon>
        <taxon>Tanacetum</taxon>
    </lineage>
</organism>
<protein>
    <submittedName>
        <fullName evidence="1">Kinesin-like protein KIN-14N</fullName>
    </submittedName>
</protein>
<accession>A0A699I7T1</accession>
<sequence>ESSVTYQINEDGCPCFAAGRTKKVGVVNGGRIPWQVFSVVNGGHDPGKCVGLVSSRGGALCGGIEFRREYVEALLNQTRRRRIIVEGLHIQEEDSGGPIAVHEKECWFHAPLSYLHYQPLKETPKTVVGSVH</sequence>
<dbReference type="EMBL" id="BKCJ010264093">
    <property type="protein sequence ID" value="GEZ31221.1"/>
    <property type="molecule type" value="Genomic_DNA"/>
</dbReference>
<feature type="non-terminal residue" evidence="1">
    <location>
        <position position="1"/>
    </location>
</feature>
<name>A0A699I7T1_TANCI</name>
<comment type="caution">
    <text evidence="1">The sequence shown here is derived from an EMBL/GenBank/DDBJ whole genome shotgun (WGS) entry which is preliminary data.</text>
</comment>
<reference evidence="1" key="1">
    <citation type="journal article" date="2019" name="Sci. Rep.">
        <title>Draft genome of Tanacetum cinerariifolium, the natural source of mosquito coil.</title>
        <authorList>
            <person name="Yamashiro T."/>
            <person name="Shiraishi A."/>
            <person name="Satake H."/>
            <person name="Nakayama K."/>
        </authorList>
    </citation>
    <scope>NUCLEOTIDE SEQUENCE</scope>
</reference>
<dbReference type="AlphaFoldDB" id="A0A699I7T1"/>
<evidence type="ECO:0000313" key="1">
    <source>
        <dbReference type="EMBL" id="GEZ31221.1"/>
    </source>
</evidence>
<proteinExistence type="predicted"/>
<gene>
    <name evidence="1" type="ORF">Tci_503194</name>
</gene>